<keyword evidence="3" id="KW-1185">Reference proteome</keyword>
<accession>A0ABU3P3G9</accession>
<dbReference type="InterPro" id="IPR015867">
    <property type="entry name" value="N-reg_PII/ATP_PRibTrfase_C"/>
</dbReference>
<evidence type="ECO:0000313" key="3">
    <source>
        <dbReference type="Proteomes" id="UP001254848"/>
    </source>
</evidence>
<organism evidence="2 3">
    <name type="scientific">Anaeroselena agilis</name>
    <dbReference type="NCBI Taxonomy" id="3063788"/>
    <lineage>
        <taxon>Bacteria</taxon>
        <taxon>Bacillati</taxon>
        <taxon>Bacillota</taxon>
        <taxon>Negativicutes</taxon>
        <taxon>Acetonemataceae</taxon>
        <taxon>Anaeroselena</taxon>
    </lineage>
</organism>
<dbReference type="PRINTS" id="PR00340">
    <property type="entry name" value="PIIGLNB"/>
</dbReference>
<dbReference type="PROSITE" id="PS51343">
    <property type="entry name" value="PII_GLNB_DOM"/>
    <property type="match status" value="1"/>
</dbReference>
<proteinExistence type="inferred from homology"/>
<protein>
    <submittedName>
        <fullName evidence="2">P-II family nitrogen regulator</fullName>
    </submittedName>
</protein>
<evidence type="ECO:0000313" key="2">
    <source>
        <dbReference type="EMBL" id="MDT8903584.1"/>
    </source>
</evidence>
<dbReference type="RefSeq" id="WP_413782037.1">
    <property type="nucleotide sequence ID" value="NZ_JAUOZS010000001.1"/>
</dbReference>
<dbReference type="PROSITE" id="PS00638">
    <property type="entry name" value="PII_GLNB_CTER"/>
    <property type="match status" value="1"/>
</dbReference>
<name>A0ABU3P3G9_9FIRM</name>
<dbReference type="SMART" id="SM00938">
    <property type="entry name" value="P-II"/>
    <property type="match status" value="1"/>
</dbReference>
<dbReference type="PANTHER" id="PTHR30115">
    <property type="entry name" value="NITROGEN REGULATORY PROTEIN P-II"/>
    <property type="match status" value="1"/>
</dbReference>
<evidence type="ECO:0000256" key="1">
    <source>
        <dbReference type="RuleBase" id="RU003936"/>
    </source>
</evidence>
<dbReference type="SUPFAM" id="SSF54913">
    <property type="entry name" value="GlnB-like"/>
    <property type="match status" value="1"/>
</dbReference>
<reference evidence="2 3" key="1">
    <citation type="submission" date="2023-07" db="EMBL/GenBank/DDBJ databases">
        <title>The novel representative of Negativicutes class, Anaeroselena agilis gen. nov. sp. nov.</title>
        <authorList>
            <person name="Prokofeva M.I."/>
            <person name="Elcheninov A.G."/>
            <person name="Klyukina A."/>
            <person name="Kublanov I.V."/>
            <person name="Frolov E.N."/>
            <person name="Podosokorskaya O.A."/>
        </authorList>
    </citation>
    <scope>NUCLEOTIDE SEQUENCE [LARGE SCALE GENOMIC DNA]</scope>
    <source>
        <strain evidence="2 3">4137-cl</strain>
    </source>
</reference>
<gene>
    <name evidence="2" type="ORF">Q4T40_20345</name>
</gene>
<dbReference type="EMBL" id="JAUOZS010000001">
    <property type="protein sequence ID" value="MDT8903584.1"/>
    <property type="molecule type" value="Genomic_DNA"/>
</dbReference>
<dbReference type="InterPro" id="IPR017918">
    <property type="entry name" value="N-reg_PII_CS"/>
</dbReference>
<comment type="similarity">
    <text evidence="1">Belongs to the P(II) protein family.</text>
</comment>
<dbReference type="Pfam" id="PF00543">
    <property type="entry name" value="P-II"/>
    <property type="match status" value="1"/>
</dbReference>
<dbReference type="InterPro" id="IPR011322">
    <property type="entry name" value="N-reg_PII-like_a/b"/>
</dbReference>
<dbReference type="InterPro" id="IPR002187">
    <property type="entry name" value="N-reg_PII"/>
</dbReference>
<dbReference type="Gene3D" id="3.30.70.120">
    <property type="match status" value="1"/>
</dbReference>
<comment type="caution">
    <text evidence="2">The sequence shown here is derived from an EMBL/GenBank/DDBJ whole genome shotgun (WGS) entry which is preliminary data.</text>
</comment>
<dbReference type="PANTHER" id="PTHR30115:SF11">
    <property type="entry name" value="NITROGEN REGULATORY PROTEIN P-II HOMOLOG"/>
    <property type="match status" value="1"/>
</dbReference>
<sequence length="126" mass="13954">MDKITKIDIITRPEKLEELKEAMNAIAVTGMTVTQVYGCGLQKGYKEVYRGKEVAVNLVPKVKIEIVVCEVPVERVVETAKRVCRTGNVGDGKIFVYPLENAVRIRTGEEGPDAIKDPKDLPALKK</sequence>
<dbReference type="Proteomes" id="UP001254848">
    <property type="component" value="Unassembled WGS sequence"/>
</dbReference>